<evidence type="ECO:0000313" key="1">
    <source>
        <dbReference type="EMBL" id="KAF0294596.1"/>
    </source>
</evidence>
<evidence type="ECO:0008006" key="3">
    <source>
        <dbReference type="Google" id="ProtNLM"/>
    </source>
</evidence>
<reference evidence="1 2" key="1">
    <citation type="submission" date="2019-07" db="EMBL/GenBank/DDBJ databases">
        <title>Draft genome assembly of a fouling barnacle, Amphibalanus amphitrite (Darwin, 1854): The first reference genome for Thecostraca.</title>
        <authorList>
            <person name="Kim W."/>
        </authorList>
    </citation>
    <scope>NUCLEOTIDE SEQUENCE [LARGE SCALE GENOMIC DNA]</scope>
    <source>
        <strain evidence="1">SNU_AA5</strain>
        <tissue evidence="1">Soma without cirri and trophi</tissue>
    </source>
</reference>
<name>A0A6A4VJB9_AMPAM</name>
<dbReference type="Proteomes" id="UP000440578">
    <property type="component" value="Unassembled WGS sequence"/>
</dbReference>
<dbReference type="EMBL" id="VIIS01001675">
    <property type="protein sequence ID" value="KAF0294596.1"/>
    <property type="molecule type" value="Genomic_DNA"/>
</dbReference>
<keyword evidence="2" id="KW-1185">Reference proteome</keyword>
<proteinExistence type="predicted"/>
<comment type="caution">
    <text evidence="1">The sequence shown here is derived from an EMBL/GenBank/DDBJ whole genome shotgun (WGS) entry which is preliminary data.</text>
</comment>
<sequence length="380" mass="40971">MKPKGHLVKKLARLISAEPSHQLHELSKGQPLLKDINVTVPELPDKRIEWKHLLDLDLPDCSGKRVDLLLGANVLEAVLQLEARTGKAGQPVAIRTVFGWTLTGTVKGFLPERTRQVMLIRKMAPDDQLGGELVLSEAAASWCARRLRRAGALRGCGELVLSEAAASWRSPRLRRAGALVGCGELVLSEAAASWCSPRLRRAGALVGCGELVLSEAAASWCSPRLRRAGALVGRGELVLSEAAASWCARRLRRAGALRGRGELVFSGAVAETLVGRGELVLSEAAASWWFSGANEPELKKKTAKEATTFVADARLAEDVWVERAASCVAELARRLVTGGRRRRDAVRGDSPLRAVAFCVLELALRAVWGRLAASLMPEAD</sequence>
<accession>A0A6A4VJB9</accession>
<evidence type="ECO:0000313" key="2">
    <source>
        <dbReference type="Proteomes" id="UP000440578"/>
    </source>
</evidence>
<gene>
    <name evidence="1" type="ORF">FJT64_000742</name>
</gene>
<organism evidence="1 2">
    <name type="scientific">Amphibalanus amphitrite</name>
    <name type="common">Striped barnacle</name>
    <name type="synonym">Balanus amphitrite</name>
    <dbReference type="NCBI Taxonomy" id="1232801"/>
    <lineage>
        <taxon>Eukaryota</taxon>
        <taxon>Metazoa</taxon>
        <taxon>Ecdysozoa</taxon>
        <taxon>Arthropoda</taxon>
        <taxon>Crustacea</taxon>
        <taxon>Multicrustacea</taxon>
        <taxon>Cirripedia</taxon>
        <taxon>Thoracica</taxon>
        <taxon>Thoracicalcarea</taxon>
        <taxon>Balanomorpha</taxon>
        <taxon>Balanoidea</taxon>
        <taxon>Balanidae</taxon>
        <taxon>Amphibalaninae</taxon>
        <taxon>Amphibalanus</taxon>
    </lineage>
</organism>
<protein>
    <recommendedName>
        <fullName evidence="3">Peptidase aspartic putative domain-containing protein</fullName>
    </recommendedName>
</protein>
<dbReference type="PANTHER" id="PTHR47331">
    <property type="entry name" value="PHD-TYPE DOMAIN-CONTAINING PROTEIN"/>
    <property type="match status" value="1"/>
</dbReference>
<dbReference type="AlphaFoldDB" id="A0A6A4VJB9"/>
<dbReference type="PANTHER" id="PTHR47331:SF1">
    <property type="entry name" value="GAG-LIKE PROTEIN"/>
    <property type="match status" value="1"/>
</dbReference>